<evidence type="ECO:0000259" key="7">
    <source>
        <dbReference type="PROSITE" id="PS50850"/>
    </source>
</evidence>
<feature type="transmembrane region" description="Helical" evidence="6">
    <location>
        <begin position="272"/>
        <end position="295"/>
    </location>
</feature>
<feature type="transmembrane region" description="Helical" evidence="6">
    <location>
        <begin position="154"/>
        <end position="175"/>
    </location>
</feature>
<evidence type="ECO:0000256" key="3">
    <source>
        <dbReference type="ARBA" id="ARBA00022692"/>
    </source>
</evidence>
<evidence type="ECO:0000256" key="5">
    <source>
        <dbReference type="ARBA" id="ARBA00023136"/>
    </source>
</evidence>
<dbReference type="GO" id="GO:0022857">
    <property type="term" value="F:transmembrane transporter activity"/>
    <property type="evidence" value="ECO:0007669"/>
    <property type="project" value="InterPro"/>
</dbReference>
<dbReference type="PANTHER" id="PTHR23511:SF34">
    <property type="entry name" value="SYNAPTIC VESICLE GLYCOPROTEIN 2"/>
    <property type="match status" value="1"/>
</dbReference>
<dbReference type="GO" id="GO:0005886">
    <property type="term" value="C:plasma membrane"/>
    <property type="evidence" value="ECO:0007669"/>
    <property type="project" value="UniProtKB-SubCell"/>
</dbReference>
<dbReference type="Gene3D" id="1.20.1250.20">
    <property type="entry name" value="MFS general substrate transporter like domains"/>
    <property type="match status" value="1"/>
</dbReference>
<gene>
    <name evidence="8" type="ORF">SAMN04490220_8949</name>
</gene>
<dbReference type="AlphaFoldDB" id="A0A1H5MHP7"/>
<sequence>MDTHTPSPGVPLTIAARLNRLPVTRRHKKIIAIIALGNFFEIYELFLAGVLAATLKTKFALTGFDLSLVLASAFVGAFVGAVLIGRIADRLGRRRAYMITLGLYSVFTLLAAFSTDLWMLVLCRFIAGVGLGGELPVTDSFLGDILPSKRRGYFVAWAFTLSYTAVPVVGFVGMIVVDASPLGIDGWRWMFALGALGALITFILRRHLPESPRWLESVGRTDEAEAVTRELEDAARTEGWAAPAEDEANSPVSTGPVSASAMLRKPLLRRTITMAIVWILAVVGYHGFSSVATLVLTGKGISVTNSLLYVSLAFVGYPVGSLLSMLVMDRFERKWLLGGSLVVMAALGLAYGNAVTPVWIVLWGFTFTVIANLMSNVTHVYQLEQYPTAIRTTATGRLYSLGRLSTAAAPLYLIPMLEHSGAGAVFTLVAAALAVAAVVTVGFGVATTGRTLEEISPGDAPTAVVNPRPARTGP</sequence>
<dbReference type="Pfam" id="PF00083">
    <property type="entry name" value="Sugar_tr"/>
    <property type="match status" value="1"/>
</dbReference>
<protein>
    <submittedName>
        <fullName evidence="8">MFS transporter, putative metabolite:H+ symporter</fullName>
    </submittedName>
</protein>
<dbReference type="InterPro" id="IPR005828">
    <property type="entry name" value="MFS_sugar_transport-like"/>
</dbReference>
<dbReference type="OrthoDB" id="9787026at2"/>
<feature type="transmembrane region" description="Helical" evidence="6">
    <location>
        <begin position="187"/>
        <end position="204"/>
    </location>
</feature>
<dbReference type="SUPFAM" id="SSF103473">
    <property type="entry name" value="MFS general substrate transporter"/>
    <property type="match status" value="1"/>
</dbReference>
<dbReference type="PROSITE" id="PS50850">
    <property type="entry name" value="MFS"/>
    <property type="match status" value="1"/>
</dbReference>
<feature type="domain" description="Major facilitator superfamily (MFS) profile" evidence="7">
    <location>
        <begin position="30"/>
        <end position="448"/>
    </location>
</feature>
<feature type="transmembrane region" description="Helical" evidence="6">
    <location>
        <begin position="119"/>
        <end position="142"/>
    </location>
</feature>
<dbReference type="RefSeq" id="WP_073359681.1">
    <property type="nucleotide sequence ID" value="NZ_FNTL01000005.1"/>
</dbReference>
<evidence type="ECO:0000313" key="8">
    <source>
        <dbReference type="EMBL" id="SEE88191.1"/>
    </source>
</evidence>
<evidence type="ECO:0000256" key="2">
    <source>
        <dbReference type="ARBA" id="ARBA00022448"/>
    </source>
</evidence>
<feature type="transmembrane region" description="Helical" evidence="6">
    <location>
        <begin position="335"/>
        <end position="352"/>
    </location>
</feature>
<keyword evidence="3 6" id="KW-0812">Transmembrane</keyword>
<dbReference type="InterPro" id="IPR005829">
    <property type="entry name" value="Sugar_transporter_CS"/>
</dbReference>
<feature type="transmembrane region" description="Helical" evidence="6">
    <location>
        <begin position="30"/>
        <end position="53"/>
    </location>
</feature>
<feature type="transmembrane region" description="Helical" evidence="6">
    <location>
        <begin position="307"/>
        <end position="328"/>
    </location>
</feature>
<dbReference type="PANTHER" id="PTHR23511">
    <property type="entry name" value="SYNAPTIC VESICLE GLYCOPROTEIN 2"/>
    <property type="match status" value="1"/>
</dbReference>
<accession>A0A1H5MHP7</accession>
<comment type="subcellular location">
    <subcellularLocation>
        <location evidence="1">Cell membrane</location>
        <topology evidence="1">Multi-pass membrane protein</topology>
    </subcellularLocation>
</comment>
<dbReference type="CDD" id="cd17316">
    <property type="entry name" value="MFS_SV2_like"/>
    <property type="match status" value="1"/>
</dbReference>
<keyword evidence="5 6" id="KW-0472">Membrane</keyword>
<feature type="transmembrane region" description="Helical" evidence="6">
    <location>
        <begin position="96"/>
        <end position="113"/>
    </location>
</feature>
<reference evidence="9" key="1">
    <citation type="submission" date="2016-10" db="EMBL/GenBank/DDBJ databases">
        <authorList>
            <person name="Varghese N."/>
        </authorList>
    </citation>
    <scope>NUCLEOTIDE SEQUENCE [LARGE SCALE GENOMIC DNA]</scope>
    <source>
        <strain evidence="9">DSM 44719</strain>
    </source>
</reference>
<evidence type="ECO:0000256" key="1">
    <source>
        <dbReference type="ARBA" id="ARBA00004651"/>
    </source>
</evidence>
<evidence type="ECO:0000256" key="4">
    <source>
        <dbReference type="ARBA" id="ARBA00022989"/>
    </source>
</evidence>
<name>A0A1H5MHP7_RHOJO</name>
<keyword evidence="4 6" id="KW-1133">Transmembrane helix</keyword>
<feature type="transmembrane region" description="Helical" evidence="6">
    <location>
        <begin position="59"/>
        <end position="84"/>
    </location>
</feature>
<dbReference type="InterPro" id="IPR036259">
    <property type="entry name" value="MFS_trans_sf"/>
</dbReference>
<proteinExistence type="predicted"/>
<evidence type="ECO:0000256" key="6">
    <source>
        <dbReference type="SAM" id="Phobius"/>
    </source>
</evidence>
<evidence type="ECO:0000313" key="9">
    <source>
        <dbReference type="Proteomes" id="UP000183407"/>
    </source>
</evidence>
<dbReference type="EMBL" id="FNTL01000005">
    <property type="protein sequence ID" value="SEE88191.1"/>
    <property type="molecule type" value="Genomic_DNA"/>
</dbReference>
<dbReference type="Proteomes" id="UP000183407">
    <property type="component" value="Unassembled WGS sequence"/>
</dbReference>
<dbReference type="InterPro" id="IPR020846">
    <property type="entry name" value="MFS_dom"/>
</dbReference>
<dbReference type="PROSITE" id="PS00216">
    <property type="entry name" value="SUGAR_TRANSPORT_1"/>
    <property type="match status" value="1"/>
</dbReference>
<organism evidence="8 9">
    <name type="scientific">Rhodococcus jostii</name>
    <dbReference type="NCBI Taxonomy" id="132919"/>
    <lineage>
        <taxon>Bacteria</taxon>
        <taxon>Bacillati</taxon>
        <taxon>Actinomycetota</taxon>
        <taxon>Actinomycetes</taxon>
        <taxon>Mycobacteriales</taxon>
        <taxon>Nocardiaceae</taxon>
        <taxon>Rhodococcus</taxon>
    </lineage>
</organism>
<feature type="transmembrane region" description="Helical" evidence="6">
    <location>
        <begin position="423"/>
        <end position="446"/>
    </location>
</feature>
<keyword evidence="2" id="KW-0813">Transport</keyword>